<accession>A0AA39ZCF2</accession>
<sequence>MKLPLSLILAATTISSVSAANFQRDDTASSVSAAASEKCNKDYRAILSNAPSPTPGPQFSAWLVTASGVRPSPTMQTEDMVDVAAMCTTSSDVNRAIEEAVSREPEDGQVRSQYEAWTASRDAWRSVLKPQFYRLGGWCGDVNAEVAGAMLYAVAI</sequence>
<evidence type="ECO:0000256" key="1">
    <source>
        <dbReference type="SAM" id="SignalP"/>
    </source>
</evidence>
<proteinExistence type="predicted"/>
<gene>
    <name evidence="2" type="ORF">QBC41DRAFT_374020</name>
</gene>
<protein>
    <submittedName>
        <fullName evidence="2">Uncharacterized protein</fullName>
    </submittedName>
</protein>
<dbReference type="EMBL" id="JAULSY010000057">
    <property type="protein sequence ID" value="KAK0668399.1"/>
    <property type="molecule type" value="Genomic_DNA"/>
</dbReference>
<feature type="signal peptide" evidence="1">
    <location>
        <begin position="1"/>
        <end position="19"/>
    </location>
</feature>
<dbReference type="AlphaFoldDB" id="A0AA39ZCF2"/>
<evidence type="ECO:0000313" key="2">
    <source>
        <dbReference type="EMBL" id="KAK0668399.1"/>
    </source>
</evidence>
<comment type="caution">
    <text evidence="2">The sequence shown here is derived from an EMBL/GenBank/DDBJ whole genome shotgun (WGS) entry which is preliminary data.</text>
</comment>
<organism evidence="2 3">
    <name type="scientific">Cercophora samala</name>
    <dbReference type="NCBI Taxonomy" id="330535"/>
    <lineage>
        <taxon>Eukaryota</taxon>
        <taxon>Fungi</taxon>
        <taxon>Dikarya</taxon>
        <taxon>Ascomycota</taxon>
        <taxon>Pezizomycotina</taxon>
        <taxon>Sordariomycetes</taxon>
        <taxon>Sordariomycetidae</taxon>
        <taxon>Sordariales</taxon>
        <taxon>Lasiosphaeriaceae</taxon>
        <taxon>Cercophora</taxon>
    </lineage>
</organism>
<dbReference type="Proteomes" id="UP001174997">
    <property type="component" value="Unassembled WGS sequence"/>
</dbReference>
<keyword evidence="1" id="KW-0732">Signal</keyword>
<evidence type="ECO:0000313" key="3">
    <source>
        <dbReference type="Proteomes" id="UP001174997"/>
    </source>
</evidence>
<feature type="chain" id="PRO_5041299563" evidence="1">
    <location>
        <begin position="20"/>
        <end position="156"/>
    </location>
</feature>
<reference evidence="2" key="1">
    <citation type="submission" date="2023-06" db="EMBL/GenBank/DDBJ databases">
        <title>Genome-scale phylogeny and comparative genomics of the fungal order Sordariales.</title>
        <authorList>
            <consortium name="Lawrence Berkeley National Laboratory"/>
            <person name="Hensen N."/>
            <person name="Bonometti L."/>
            <person name="Westerberg I."/>
            <person name="Brannstrom I.O."/>
            <person name="Guillou S."/>
            <person name="Cros-Aarteil S."/>
            <person name="Calhoun S."/>
            <person name="Haridas S."/>
            <person name="Kuo A."/>
            <person name="Mondo S."/>
            <person name="Pangilinan J."/>
            <person name="Riley R."/>
            <person name="Labutti K."/>
            <person name="Andreopoulos B."/>
            <person name="Lipzen A."/>
            <person name="Chen C."/>
            <person name="Yanf M."/>
            <person name="Daum C."/>
            <person name="Ng V."/>
            <person name="Clum A."/>
            <person name="Steindorff A."/>
            <person name="Ohm R."/>
            <person name="Martin F."/>
            <person name="Silar P."/>
            <person name="Natvig D."/>
            <person name="Lalanne C."/>
            <person name="Gautier V."/>
            <person name="Ament-Velasquez S.L."/>
            <person name="Kruys A."/>
            <person name="Hutchinson M.I."/>
            <person name="Powell A.J."/>
            <person name="Barry K."/>
            <person name="Miller A.N."/>
            <person name="Grigoriev I.V."/>
            <person name="Debuchy R."/>
            <person name="Gladieux P."/>
            <person name="Thoren M.H."/>
            <person name="Johannesson H."/>
        </authorList>
    </citation>
    <scope>NUCLEOTIDE SEQUENCE</scope>
    <source>
        <strain evidence="2">CBS 307.81</strain>
    </source>
</reference>
<keyword evidence="3" id="KW-1185">Reference proteome</keyword>
<name>A0AA39ZCF2_9PEZI</name>